<protein>
    <submittedName>
        <fullName evidence="2">Uncharacterized protein</fullName>
    </submittedName>
</protein>
<gene>
    <name evidence="2" type="ORF">PXEA_LOCUS1624</name>
</gene>
<feature type="region of interest" description="Disordered" evidence="1">
    <location>
        <begin position="1"/>
        <end position="21"/>
    </location>
</feature>
<comment type="caution">
    <text evidence="2">The sequence shown here is derived from an EMBL/GenBank/DDBJ whole genome shotgun (WGS) entry which is preliminary data.</text>
</comment>
<accession>A0A448WC48</accession>
<dbReference type="Proteomes" id="UP000784294">
    <property type="component" value="Unassembled WGS sequence"/>
</dbReference>
<evidence type="ECO:0000256" key="1">
    <source>
        <dbReference type="SAM" id="MobiDB-lite"/>
    </source>
</evidence>
<evidence type="ECO:0000313" key="3">
    <source>
        <dbReference type="Proteomes" id="UP000784294"/>
    </source>
</evidence>
<sequence>MMAATRQMSPILPRTSTFSSSSSSVCASAPSKFDVTTGISSSISTIQNSNNNNIVKDVSCGKRKVIKTESPHCQNSDYGEHIMDDEEENKDRAENMEEEFLFSDDLAGKVKLVSKSLPVKEACNKSIRPTGSLELASSVQMLPNCFESPSAVATPCLCTTSSSSFPPLAPTSSSSKLNSISNSSSEFPILEPLSSGSIVCSEFSGDASQITIRTDKVIVPYASPTPPQLSSVAEPTLFRQGASLLFHKDSLNLDVFHTSSRKTEFNQHFHTPEQEEAEMMSDDEDPDHCASPSDARGDGSVMSMELNGLPLLSNDRCDSRSGSLGLLDETENVTTHDILKCADIRAESAILEEGKSEQQCQAGLIYGPGTATLFPSTPLVQALTLPLCYQTGQAVNAYGLRNELTPLHFLLSTAQNSSLAPTLQLPQPRILHPSAGHGNPYHYHLQSFSPRFGGGCHFQMYARSDRLRSSRIAHPLQPPPLPRGAAIATAGLGSICPPANQPQPHLHIHGQVVQQIQHSPLAHIHTQGFQAPHLQLADSSMHTMSHEQPRSELGGPVLTGKDLSRSCYSGAGVAPGVLLKSGQYCQQTVNNKGQQVITIRMLMSGKVSAEIAKMCQVNISLP</sequence>
<proteinExistence type="predicted"/>
<dbReference type="EMBL" id="CAAALY010003336">
    <property type="protein sequence ID" value="VEL08184.1"/>
    <property type="molecule type" value="Genomic_DNA"/>
</dbReference>
<organism evidence="2 3">
    <name type="scientific">Protopolystoma xenopodis</name>
    <dbReference type="NCBI Taxonomy" id="117903"/>
    <lineage>
        <taxon>Eukaryota</taxon>
        <taxon>Metazoa</taxon>
        <taxon>Spiralia</taxon>
        <taxon>Lophotrochozoa</taxon>
        <taxon>Platyhelminthes</taxon>
        <taxon>Monogenea</taxon>
        <taxon>Polyopisthocotylea</taxon>
        <taxon>Polystomatidea</taxon>
        <taxon>Polystomatidae</taxon>
        <taxon>Protopolystoma</taxon>
    </lineage>
</organism>
<dbReference type="AlphaFoldDB" id="A0A448WC48"/>
<name>A0A448WC48_9PLAT</name>
<reference evidence="2" key="1">
    <citation type="submission" date="2018-11" db="EMBL/GenBank/DDBJ databases">
        <authorList>
            <consortium name="Pathogen Informatics"/>
        </authorList>
    </citation>
    <scope>NUCLEOTIDE SEQUENCE</scope>
</reference>
<keyword evidence="3" id="KW-1185">Reference proteome</keyword>
<evidence type="ECO:0000313" key="2">
    <source>
        <dbReference type="EMBL" id="VEL08184.1"/>
    </source>
</evidence>